<organism evidence="1">
    <name type="scientific">Arundo donax</name>
    <name type="common">Giant reed</name>
    <name type="synonym">Donax arundinaceus</name>
    <dbReference type="NCBI Taxonomy" id="35708"/>
    <lineage>
        <taxon>Eukaryota</taxon>
        <taxon>Viridiplantae</taxon>
        <taxon>Streptophyta</taxon>
        <taxon>Embryophyta</taxon>
        <taxon>Tracheophyta</taxon>
        <taxon>Spermatophyta</taxon>
        <taxon>Magnoliopsida</taxon>
        <taxon>Liliopsida</taxon>
        <taxon>Poales</taxon>
        <taxon>Poaceae</taxon>
        <taxon>PACMAD clade</taxon>
        <taxon>Arundinoideae</taxon>
        <taxon>Arundineae</taxon>
        <taxon>Arundo</taxon>
    </lineage>
</organism>
<evidence type="ECO:0000313" key="1">
    <source>
        <dbReference type="EMBL" id="JAE09099.1"/>
    </source>
</evidence>
<reference evidence="1" key="2">
    <citation type="journal article" date="2015" name="Data Brief">
        <title>Shoot transcriptome of the giant reed, Arundo donax.</title>
        <authorList>
            <person name="Barrero R.A."/>
            <person name="Guerrero F.D."/>
            <person name="Moolhuijzen P."/>
            <person name="Goolsby J.A."/>
            <person name="Tidwell J."/>
            <person name="Bellgard S.E."/>
            <person name="Bellgard M.I."/>
        </authorList>
    </citation>
    <scope>NUCLEOTIDE SEQUENCE</scope>
    <source>
        <tissue evidence="1">Shoot tissue taken approximately 20 cm above the soil surface</tissue>
    </source>
</reference>
<dbReference type="EMBL" id="GBRH01188797">
    <property type="protein sequence ID" value="JAE09099.1"/>
    <property type="molecule type" value="Transcribed_RNA"/>
</dbReference>
<accession>A0A0A9FD39</accession>
<proteinExistence type="predicted"/>
<dbReference type="AlphaFoldDB" id="A0A0A9FD39"/>
<reference evidence="1" key="1">
    <citation type="submission" date="2014-09" db="EMBL/GenBank/DDBJ databases">
        <authorList>
            <person name="Magalhaes I.L.F."/>
            <person name="Oliveira U."/>
            <person name="Santos F.R."/>
            <person name="Vidigal T.H.D.A."/>
            <person name="Brescovit A.D."/>
            <person name="Santos A.J."/>
        </authorList>
    </citation>
    <scope>NUCLEOTIDE SEQUENCE</scope>
    <source>
        <tissue evidence="1">Shoot tissue taken approximately 20 cm above the soil surface</tissue>
    </source>
</reference>
<sequence length="62" mass="6850">MRKLMDAGSGQGTSDNTFLLDEEISMPLSLEEIANSMDAKEFQNVTPPQELLVNAAFQFLKS</sequence>
<protein>
    <submittedName>
        <fullName evidence="1">Uncharacterized protein</fullName>
    </submittedName>
</protein>
<name>A0A0A9FD39_ARUDO</name>